<evidence type="ECO:0000256" key="1">
    <source>
        <dbReference type="SAM" id="MobiDB-lite"/>
    </source>
</evidence>
<gene>
    <name evidence="2" type="ORF">Cabys_3313</name>
</gene>
<dbReference type="EMBL" id="CP018099">
    <property type="protein sequence ID" value="APF20061.1"/>
    <property type="molecule type" value="Genomic_DNA"/>
</dbReference>
<evidence type="ECO:0000313" key="3">
    <source>
        <dbReference type="Proteomes" id="UP000183868"/>
    </source>
</evidence>
<dbReference type="KEGG" id="caby:Cabys_3313"/>
<evidence type="ECO:0000313" key="2">
    <source>
        <dbReference type="EMBL" id="APF20061.1"/>
    </source>
</evidence>
<organism evidence="2 3">
    <name type="scientific">Caldithrix abyssi DSM 13497</name>
    <dbReference type="NCBI Taxonomy" id="880073"/>
    <lineage>
        <taxon>Bacteria</taxon>
        <taxon>Pseudomonadati</taxon>
        <taxon>Calditrichota</taxon>
        <taxon>Calditrichia</taxon>
        <taxon>Calditrichales</taxon>
        <taxon>Calditrichaceae</taxon>
        <taxon>Caldithrix</taxon>
    </lineage>
</organism>
<name>A0A1J1CBJ8_CALAY</name>
<feature type="compositionally biased region" description="Basic residues" evidence="1">
    <location>
        <begin position="38"/>
        <end position="47"/>
    </location>
</feature>
<dbReference type="AlphaFoldDB" id="A0A1J1CBJ8"/>
<proteinExistence type="predicted"/>
<sequence>MQSSREKGFFSKKLRKHSRNQNQPQRAHSNFLADYANHRRKKSNKLF</sequence>
<accession>A0A1J1CBJ8</accession>
<reference evidence="2 3" key="1">
    <citation type="submission" date="2016-11" db="EMBL/GenBank/DDBJ databases">
        <title>Genomic analysis of Caldithrix abyssi and proposal of a novel bacterial phylum Caldithrichaeota.</title>
        <authorList>
            <person name="Kublanov I."/>
            <person name="Sigalova O."/>
            <person name="Gavrilov S."/>
            <person name="Lebedinsky A."/>
            <person name="Ivanova N."/>
            <person name="Daum C."/>
            <person name="Reddy T."/>
            <person name="Klenk H.P."/>
            <person name="Goker M."/>
            <person name="Reva O."/>
            <person name="Miroshnichenko M."/>
            <person name="Kyprides N."/>
            <person name="Woyke T."/>
            <person name="Gelfand M."/>
        </authorList>
    </citation>
    <scope>NUCLEOTIDE SEQUENCE [LARGE SCALE GENOMIC DNA]</scope>
    <source>
        <strain evidence="2 3">LF13</strain>
    </source>
</reference>
<feature type="region of interest" description="Disordered" evidence="1">
    <location>
        <begin position="1"/>
        <end position="47"/>
    </location>
</feature>
<dbReference type="Proteomes" id="UP000183868">
    <property type="component" value="Chromosome"/>
</dbReference>
<feature type="compositionally biased region" description="Basic residues" evidence="1">
    <location>
        <begin position="10"/>
        <end position="19"/>
    </location>
</feature>
<protein>
    <submittedName>
        <fullName evidence="2">Uncharacterized protein</fullName>
    </submittedName>
</protein>